<gene>
    <name evidence="2" type="ORF">DPMN_187419</name>
</gene>
<keyword evidence="1" id="KW-1133">Transmembrane helix</keyword>
<evidence type="ECO:0000313" key="2">
    <source>
        <dbReference type="EMBL" id="KAH3752793.1"/>
    </source>
</evidence>
<evidence type="ECO:0000256" key="1">
    <source>
        <dbReference type="SAM" id="Phobius"/>
    </source>
</evidence>
<accession>A0A9D4DPP7</accession>
<dbReference type="AlphaFoldDB" id="A0A9D4DPP7"/>
<feature type="transmembrane region" description="Helical" evidence="1">
    <location>
        <begin position="54"/>
        <end position="75"/>
    </location>
</feature>
<feature type="transmembrane region" description="Helical" evidence="1">
    <location>
        <begin position="90"/>
        <end position="108"/>
    </location>
</feature>
<keyword evidence="1" id="KW-0812">Transmembrane</keyword>
<organism evidence="2 3">
    <name type="scientific">Dreissena polymorpha</name>
    <name type="common">Zebra mussel</name>
    <name type="synonym">Mytilus polymorpha</name>
    <dbReference type="NCBI Taxonomy" id="45954"/>
    <lineage>
        <taxon>Eukaryota</taxon>
        <taxon>Metazoa</taxon>
        <taxon>Spiralia</taxon>
        <taxon>Lophotrochozoa</taxon>
        <taxon>Mollusca</taxon>
        <taxon>Bivalvia</taxon>
        <taxon>Autobranchia</taxon>
        <taxon>Heteroconchia</taxon>
        <taxon>Euheterodonta</taxon>
        <taxon>Imparidentia</taxon>
        <taxon>Neoheterodontei</taxon>
        <taxon>Myida</taxon>
        <taxon>Dreissenoidea</taxon>
        <taxon>Dreissenidae</taxon>
        <taxon>Dreissena</taxon>
    </lineage>
</organism>
<keyword evidence="1" id="KW-0472">Membrane</keyword>
<dbReference type="Proteomes" id="UP000828390">
    <property type="component" value="Unassembled WGS sequence"/>
</dbReference>
<protein>
    <submittedName>
        <fullName evidence="2">Uncharacterized protein</fullName>
    </submittedName>
</protein>
<sequence length="142" mass="16339">MDMFRVSGSNLSKAFAVQHAMLVCMCIWIHVNCTKERCALAKCEVLLLRLQNKATLLCVISALYIVGAVAFAIQFYRRPDLDARAPRRRVVAWVASSAFPAVIMWFSINQIWKFCPFALLMLIPYAVCIFLQIPMYWNLWTN</sequence>
<keyword evidence="3" id="KW-1185">Reference proteome</keyword>
<feature type="transmembrane region" description="Helical" evidence="1">
    <location>
        <begin position="115"/>
        <end position="137"/>
    </location>
</feature>
<reference evidence="2" key="2">
    <citation type="submission" date="2020-11" db="EMBL/GenBank/DDBJ databases">
        <authorList>
            <person name="McCartney M.A."/>
            <person name="Auch B."/>
            <person name="Kono T."/>
            <person name="Mallez S."/>
            <person name="Becker A."/>
            <person name="Gohl D.M."/>
            <person name="Silverstein K.A.T."/>
            <person name="Koren S."/>
            <person name="Bechman K.B."/>
            <person name="Herman A."/>
            <person name="Abrahante J.E."/>
            <person name="Garbe J."/>
        </authorList>
    </citation>
    <scope>NUCLEOTIDE SEQUENCE</scope>
    <source>
        <strain evidence="2">Duluth1</strain>
        <tissue evidence="2">Whole animal</tissue>
    </source>
</reference>
<feature type="transmembrane region" description="Helical" evidence="1">
    <location>
        <begin position="15"/>
        <end position="33"/>
    </location>
</feature>
<name>A0A9D4DPP7_DREPO</name>
<comment type="caution">
    <text evidence="2">The sequence shown here is derived from an EMBL/GenBank/DDBJ whole genome shotgun (WGS) entry which is preliminary data.</text>
</comment>
<reference evidence="2" key="1">
    <citation type="journal article" date="2019" name="bioRxiv">
        <title>The Genome of the Zebra Mussel, Dreissena polymorpha: A Resource for Invasive Species Research.</title>
        <authorList>
            <person name="McCartney M.A."/>
            <person name="Auch B."/>
            <person name="Kono T."/>
            <person name="Mallez S."/>
            <person name="Zhang Y."/>
            <person name="Obille A."/>
            <person name="Becker A."/>
            <person name="Abrahante J.E."/>
            <person name="Garbe J."/>
            <person name="Badalamenti J.P."/>
            <person name="Herman A."/>
            <person name="Mangelson H."/>
            <person name="Liachko I."/>
            <person name="Sullivan S."/>
            <person name="Sone E.D."/>
            <person name="Koren S."/>
            <person name="Silverstein K.A.T."/>
            <person name="Beckman K.B."/>
            <person name="Gohl D.M."/>
        </authorList>
    </citation>
    <scope>NUCLEOTIDE SEQUENCE</scope>
    <source>
        <strain evidence="2">Duluth1</strain>
        <tissue evidence="2">Whole animal</tissue>
    </source>
</reference>
<proteinExistence type="predicted"/>
<dbReference type="EMBL" id="JAIWYP010000010">
    <property type="protein sequence ID" value="KAH3752793.1"/>
    <property type="molecule type" value="Genomic_DNA"/>
</dbReference>
<evidence type="ECO:0000313" key="3">
    <source>
        <dbReference type="Proteomes" id="UP000828390"/>
    </source>
</evidence>